<comment type="subcellular location">
    <subcellularLocation>
        <location evidence="6">Cytoplasm</location>
    </subcellularLocation>
</comment>
<organism evidence="7 8">
    <name type="scientific">Caldichromatium japonicum</name>
    <dbReference type="NCBI Taxonomy" id="2699430"/>
    <lineage>
        <taxon>Bacteria</taxon>
        <taxon>Pseudomonadati</taxon>
        <taxon>Pseudomonadota</taxon>
        <taxon>Gammaproteobacteria</taxon>
        <taxon>Chromatiales</taxon>
        <taxon>Chromatiaceae</taxon>
        <taxon>Caldichromatium</taxon>
    </lineage>
</organism>
<keyword evidence="3 6" id="KW-1015">Disulfide bond</keyword>
<reference evidence="8" key="1">
    <citation type="submission" date="2020-01" db="EMBL/GenBank/DDBJ databases">
        <title>Caldichromatium gen. nov., sp. nov., a thermophilic purple sulfur bacterium member of the family Chromatiaceae isolated from Nakabusa hot spring, Japan.</title>
        <authorList>
            <person name="Saini M.K."/>
            <person name="Hanada S."/>
            <person name="Tank M."/>
        </authorList>
    </citation>
    <scope>NUCLEOTIDE SEQUENCE [LARGE SCALE GENOMIC DNA]</scope>
    <source>
        <strain evidence="8">No.7</strain>
    </source>
</reference>
<evidence type="ECO:0000256" key="5">
    <source>
        <dbReference type="ARBA" id="ARBA00023284"/>
    </source>
</evidence>
<dbReference type="Gene3D" id="1.10.287.480">
    <property type="entry name" value="helix hairpin bin"/>
    <property type="match status" value="1"/>
</dbReference>
<keyword evidence="4 6" id="KW-0143">Chaperone</keyword>
<sequence>MNDSDILARFVFEQAGIRGNLVHLDASWRAVQQIHPYPGPVAERLGEALAAVALLAATIKFNGSLILQVQGSGPIRTLVAQSTHACTLRGLARWEGEIPAGGDLAAQFGSGHLVLTIDQGRGQPYQGVVPLLGIGFSESLAHYFAHSEQIPTRFWLAATAERAAGLLLQRLPEGGASDEDWQRLGLLSATLTPAELIKLPTETLLHRLFHEERIRLFEPEPVAFRCSCSRTRIAEMLRLLDADEVRAVLAEQGAVEIICEFCNRQYRFDPVDIHQLLAGMPHHEPPAIHQ</sequence>
<evidence type="ECO:0000256" key="6">
    <source>
        <dbReference type="HAMAP-Rule" id="MF_00117"/>
    </source>
</evidence>
<evidence type="ECO:0000313" key="8">
    <source>
        <dbReference type="Proteomes" id="UP000502699"/>
    </source>
</evidence>
<evidence type="ECO:0000313" key="7">
    <source>
        <dbReference type="EMBL" id="QIK39033.1"/>
    </source>
</evidence>
<protein>
    <recommendedName>
        <fullName evidence="6">33 kDa chaperonin</fullName>
    </recommendedName>
    <alternativeName>
        <fullName evidence="6">Heat shock protein 33 homolog</fullName>
        <shortName evidence="6">HSP33</shortName>
    </alternativeName>
</protein>
<dbReference type="GO" id="GO:0051082">
    <property type="term" value="F:unfolded protein binding"/>
    <property type="evidence" value="ECO:0007669"/>
    <property type="project" value="UniProtKB-UniRule"/>
</dbReference>
<dbReference type="GO" id="GO:0044183">
    <property type="term" value="F:protein folding chaperone"/>
    <property type="evidence" value="ECO:0007669"/>
    <property type="project" value="TreeGrafter"/>
</dbReference>
<feature type="disulfide bond" description="Redox-active" evidence="6">
    <location>
        <begin position="226"/>
        <end position="228"/>
    </location>
</feature>
<dbReference type="InterPro" id="IPR016154">
    <property type="entry name" value="Heat_shock_Hsp33_C"/>
</dbReference>
<dbReference type="Gene3D" id="3.90.1280.10">
    <property type="entry name" value="HSP33 redox switch-like"/>
    <property type="match status" value="1"/>
</dbReference>
<name>A0A6G7VG28_9GAMM</name>
<comment type="PTM">
    <text evidence="6">Under oxidizing conditions two disulfide bonds are formed involving the reactive cysteines. Under reducing conditions zinc is bound to the reactive cysteines and the protein is inactive.</text>
</comment>
<proteinExistence type="inferred from homology"/>
<dbReference type="PANTHER" id="PTHR30111:SF1">
    <property type="entry name" value="33 KDA CHAPERONIN"/>
    <property type="match status" value="1"/>
</dbReference>
<keyword evidence="5 6" id="KW-0676">Redox-active center</keyword>
<dbReference type="GO" id="GO:0005737">
    <property type="term" value="C:cytoplasm"/>
    <property type="evidence" value="ECO:0007669"/>
    <property type="project" value="UniProtKB-SubCell"/>
</dbReference>
<dbReference type="RefSeq" id="WP_166272278.1">
    <property type="nucleotide sequence ID" value="NZ_CP048029.1"/>
</dbReference>
<keyword evidence="2 6" id="KW-0862">Zinc</keyword>
<keyword evidence="8" id="KW-1185">Reference proteome</keyword>
<dbReference type="PIRSF" id="PIRSF005261">
    <property type="entry name" value="Heat_shock_Hsp33"/>
    <property type="match status" value="1"/>
</dbReference>
<dbReference type="SUPFAM" id="SSF118352">
    <property type="entry name" value="HSP33 redox switch-like"/>
    <property type="match status" value="1"/>
</dbReference>
<dbReference type="InterPro" id="IPR016153">
    <property type="entry name" value="Heat_shock_Hsp33_N"/>
</dbReference>
<evidence type="ECO:0000256" key="3">
    <source>
        <dbReference type="ARBA" id="ARBA00023157"/>
    </source>
</evidence>
<dbReference type="Pfam" id="PF01430">
    <property type="entry name" value="HSP33"/>
    <property type="match status" value="1"/>
</dbReference>
<comment type="similarity">
    <text evidence="6">Belongs to the HSP33 family.</text>
</comment>
<evidence type="ECO:0000256" key="4">
    <source>
        <dbReference type="ARBA" id="ARBA00023186"/>
    </source>
</evidence>
<dbReference type="HAMAP" id="MF_00117">
    <property type="entry name" value="HslO"/>
    <property type="match status" value="1"/>
</dbReference>
<dbReference type="InterPro" id="IPR000397">
    <property type="entry name" value="Heat_shock_Hsp33"/>
</dbReference>
<comment type="function">
    <text evidence="6">Redox regulated molecular chaperone. Protects both thermally unfolding and oxidatively damaged proteins from irreversible aggregation. Plays an important role in the bacterial defense system toward oxidative stress.</text>
</comment>
<dbReference type="CDD" id="cd00498">
    <property type="entry name" value="Hsp33"/>
    <property type="match status" value="1"/>
</dbReference>
<dbReference type="PANTHER" id="PTHR30111">
    <property type="entry name" value="33 KDA CHAPERONIN"/>
    <property type="match status" value="1"/>
</dbReference>
<feature type="disulfide bond" description="Redox-active" evidence="6">
    <location>
        <begin position="259"/>
        <end position="262"/>
    </location>
</feature>
<dbReference type="SUPFAM" id="SSF64397">
    <property type="entry name" value="Hsp33 domain"/>
    <property type="match status" value="1"/>
</dbReference>
<dbReference type="EMBL" id="CP048029">
    <property type="protein sequence ID" value="QIK39033.1"/>
    <property type="molecule type" value="Genomic_DNA"/>
</dbReference>
<dbReference type="KEGG" id="cjap:GWK36_00635"/>
<dbReference type="Gene3D" id="3.55.30.10">
    <property type="entry name" value="Hsp33 domain"/>
    <property type="match status" value="1"/>
</dbReference>
<dbReference type="GO" id="GO:0042026">
    <property type="term" value="P:protein refolding"/>
    <property type="evidence" value="ECO:0007669"/>
    <property type="project" value="TreeGrafter"/>
</dbReference>
<dbReference type="NCBIfam" id="NF001033">
    <property type="entry name" value="PRK00114.1"/>
    <property type="match status" value="1"/>
</dbReference>
<dbReference type="Proteomes" id="UP000502699">
    <property type="component" value="Chromosome"/>
</dbReference>
<dbReference type="InterPro" id="IPR023212">
    <property type="entry name" value="Hsp33_helix_hairpin_bin_dom_sf"/>
</dbReference>
<accession>A0A6G7VG28</accession>
<gene>
    <name evidence="6" type="primary">hslO</name>
    <name evidence="7" type="ORF">GWK36_00635</name>
</gene>
<dbReference type="AlphaFoldDB" id="A0A6G7VG28"/>
<keyword evidence="1 6" id="KW-0963">Cytoplasm</keyword>
<evidence type="ECO:0000256" key="2">
    <source>
        <dbReference type="ARBA" id="ARBA00022833"/>
    </source>
</evidence>
<evidence type="ECO:0000256" key="1">
    <source>
        <dbReference type="ARBA" id="ARBA00022490"/>
    </source>
</evidence>